<gene>
    <name evidence="4" type="ORF">CYMTET_30826</name>
</gene>
<dbReference type="InterPro" id="IPR050611">
    <property type="entry name" value="ABCF"/>
</dbReference>
<accession>A0AAE0FI27</accession>
<comment type="caution">
    <text evidence="4">The sequence shown here is derived from an EMBL/GenBank/DDBJ whole genome shotgun (WGS) entry which is preliminary data.</text>
</comment>
<keyword evidence="1" id="KW-0677">Repeat</keyword>
<evidence type="ECO:0000313" key="4">
    <source>
        <dbReference type="EMBL" id="KAK3260201.1"/>
    </source>
</evidence>
<sequence length="115" mass="12400">MPPKNKNKAFLKKQKEADEAKAKKKTLEDAAKAEAAEAASKGRKTPEELGFFVRSGPDAALRANLDMDIQVENITLYGGKQELISCGILKLVYGVHYGLVGRNGVGKSTLLRAIA</sequence>
<organism evidence="4 5">
    <name type="scientific">Cymbomonas tetramitiformis</name>
    <dbReference type="NCBI Taxonomy" id="36881"/>
    <lineage>
        <taxon>Eukaryota</taxon>
        <taxon>Viridiplantae</taxon>
        <taxon>Chlorophyta</taxon>
        <taxon>Pyramimonadophyceae</taxon>
        <taxon>Pyramimonadales</taxon>
        <taxon>Pyramimonadaceae</taxon>
        <taxon>Cymbomonas</taxon>
    </lineage>
</organism>
<reference evidence="4 5" key="1">
    <citation type="journal article" date="2015" name="Genome Biol. Evol.">
        <title>Comparative Genomics of a Bacterivorous Green Alga Reveals Evolutionary Causalities and Consequences of Phago-Mixotrophic Mode of Nutrition.</title>
        <authorList>
            <person name="Burns J.A."/>
            <person name="Paasch A."/>
            <person name="Narechania A."/>
            <person name="Kim E."/>
        </authorList>
    </citation>
    <scope>NUCLEOTIDE SEQUENCE [LARGE SCALE GENOMIC DNA]</scope>
    <source>
        <strain evidence="4 5">PLY_AMNH</strain>
    </source>
</reference>
<dbReference type="InterPro" id="IPR027417">
    <property type="entry name" value="P-loop_NTPase"/>
</dbReference>
<feature type="region of interest" description="Disordered" evidence="2">
    <location>
        <begin position="1"/>
        <end position="26"/>
    </location>
</feature>
<dbReference type="Proteomes" id="UP001190700">
    <property type="component" value="Unassembled WGS sequence"/>
</dbReference>
<dbReference type="SUPFAM" id="SSF52540">
    <property type="entry name" value="P-loop containing nucleoside triphosphate hydrolases"/>
    <property type="match status" value="1"/>
</dbReference>
<feature type="domain" description="ABC transporter" evidence="3">
    <location>
        <begin position="89"/>
        <end position="115"/>
    </location>
</feature>
<evidence type="ECO:0000259" key="3">
    <source>
        <dbReference type="Pfam" id="PF00005"/>
    </source>
</evidence>
<feature type="compositionally biased region" description="Basic residues" evidence="2">
    <location>
        <begin position="1"/>
        <end position="12"/>
    </location>
</feature>
<proteinExistence type="predicted"/>
<evidence type="ECO:0000256" key="2">
    <source>
        <dbReference type="SAM" id="MobiDB-lite"/>
    </source>
</evidence>
<dbReference type="PANTHER" id="PTHR19211">
    <property type="entry name" value="ATP-BINDING TRANSPORT PROTEIN-RELATED"/>
    <property type="match status" value="1"/>
</dbReference>
<feature type="non-terminal residue" evidence="4">
    <location>
        <position position="115"/>
    </location>
</feature>
<evidence type="ECO:0000256" key="1">
    <source>
        <dbReference type="ARBA" id="ARBA00022737"/>
    </source>
</evidence>
<keyword evidence="5" id="KW-1185">Reference proteome</keyword>
<dbReference type="Pfam" id="PF00005">
    <property type="entry name" value="ABC_tran"/>
    <property type="match status" value="1"/>
</dbReference>
<dbReference type="InterPro" id="IPR003439">
    <property type="entry name" value="ABC_transporter-like_ATP-bd"/>
</dbReference>
<feature type="compositionally biased region" description="Basic and acidic residues" evidence="2">
    <location>
        <begin position="13"/>
        <end position="26"/>
    </location>
</feature>
<dbReference type="EMBL" id="LGRX02018020">
    <property type="protein sequence ID" value="KAK3260201.1"/>
    <property type="molecule type" value="Genomic_DNA"/>
</dbReference>
<dbReference type="AlphaFoldDB" id="A0AAE0FI27"/>
<name>A0AAE0FI27_9CHLO</name>
<protein>
    <recommendedName>
        <fullName evidence="3">ABC transporter domain-containing protein</fullName>
    </recommendedName>
</protein>
<dbReference type="Gene3D" id="3.40.50.300">
    <property type="entry name" value="P-loop containing nucleotide triphosphate hydrolases"/>
    <property type="match status" value="1"/>
</dbReference>
<dbReference type="GO" id="GO:0005524">
    <property type="term" value="F:ATP binding"/>
    <property type="evidence" value="ECO:0007669"/>
    <property type="project" value="InterPro"/>
</dbReference>
<dbReference type="GO" id="GO:0016887">
    <property type="term" value="F:ATP hydrolysis activity"/>
    <property type="evidence" value="ECO:0007669"/>
    <property type="project" value="InterPro"/>
</dbReference>
<dbReference type="PANTHER" id="PTHR19211:SF14">
    <property type="entry name" value="ATP-BINDING CASSETTE SUB-FAMILY F MEMBER 1"/>
    <property type="match status" value="1"/>
</dbReference>
<evidence type="ECO:0000313" key="5">
    <source>
        <dbReference type="Proteomes" id="UP001190700"/>
    </source>
</evidence>